<dbReference type="Pfam" id="PF16124">
    <property type="entry name" value="RecQ_Zn_bind"/>
    <property type="match status" value="1"/>
</dbReference>
<organism evidence="16 17">
    <name type="scientific">Ramlibacter alkalitolerans</name>
    <dbReference type="NCBI Taxonomy" id="2039631"/>
    <lineage>
        <taxon>Bacteria</taxon>
        <taxon>Pseudomonadati</taxon>
        <taxon>Pseudomonadota</taxon>
        <taxon>Betaproteobacteria</taxon>
        <taxon>Burkholderiales</taxon>
        <taxon>Comamonadaceae</taxon>
        <taxon>Ramlibacter</taxon>
    </lineage>
</organism>
<sequence>MASRAPTATPGKAAAATRRVRTVLRETFGLARLRPGQATVIERVLAGDATLAVMPTGAGKSLCYQLPAVLLPGRTVVVSPLIALMKDQCESLRELGIAAVQVNSAIDGDETKAALQAVEDGSARIVMTTPERLADPDFLQLLRAHPVSLLAIDEAHCISHWGHDFRPAFLEIAHALPRLGKPVVLALTATATDEIAADICEQLGIPAAGVVNTSAYRPNLDLRVVPVAKEADKLAQVVRLARATQGSGIVYTATVKAAHAVHEALLAVDESVGIYHGKMAAPERAATQDAFMNGDTRIIVATNAFGLGIDKPDIRFVLHYQLPATLEAYYQEAGRAGRDGELARCTLLFLRGDKAIQQFFMAGRYPGEEDAAAIVAALREPREDGQPWTLPLLQARLGRPKSKVQVALGLLRKDRIVSQSRDGTLKLQARSASGERMRELTEGYGRKRDLDREALERMVFYAQTGQCRWRVLLEHLEGESSQERCEHCDNCRRIAAHEAVVEELLRNKPQEQEDAAPEAGGPPVFARGDLVEVRRYGRGVVEEASGTQVTVLFADRSKRSFLPEYVRPARAQKGAKAPVPVAAPAPSPACGRGPG</sequence>
<dbReference type="PROSITE" id="PS51194">
    <property type="entry name" value="HELICASE_CTER"/>
    <property type="match status" value="1"/>
</dbReference>
<evidence type="ECO:0000256" key="12">
    <source>
        <dbReference type="ARBA" id="ARBA00044550"/>
    </source>
</evidence>
<evidence type="ECO:0000256" key="3">
    <source>
        <dbReference type="ARBA" id="ARBA00022741"/>
    </source>
</evidence>
<dbReference type="PANTHER" id="PTHR13710:SF105">
    <property type="entry name" value="ATP-DEPENDENT DNA HELICASE Q1"/>
    <property type="match status" value="1"/>
</dbReference>
<evidence type="ECO:0000256" key="7">
    <source>
        <dbReference type="ARBA" id="ARBA00023125"/>
    </source>
</evidence>
<proteinExistence type="inferred from homology"/>
<evidence type="ECO:0000256" key="2">
    <source>
        <dbReference type="ARBA" id="ARBA00022723"/>
    </source>
</evidence>
<accession>A0ABS1JW19</accession>
<dbReference type="GO" id="GO:0004386">
    <property type="term" value="F:helicase activity"/>
    <property type="evidence" value="ECO:0007669"/>
    <property type="project" value="UniProtKB-KW"/>
</dbReference>
<dbReference type="InterPro" id="IPR001650">
    <property type="entry name" value="Helicase_C-like"/>
</dbReference>
<keyword evidence="2" id="KW-0479">Metal-binding</keyword>
<reference evidence="16 17" key="1">
    <citation type="journal article" date="2017" name="Int. J. Syst. Evol. Microbiol.">
        <title>Ramlibacter alkalitolerans sp. nov., alkali-tolerant bacterium isolated from soil of ginseng.</title>
        <authorList>
            <person name="Lee D.H."/>
            <person name="Cha C.J."/>
        </authorList>
    </citation>
    <scope>NUCLEOTIDE SEQUENCE [LARGE SCALE GENOMIC DNA]</scope>
    <source>
        <strain evidence="16 17">KACC 19305</strain>
    </source>
</reference>
<feature type="region of interest" description="Disordered" evidence="13">
    <location>
        <begin position="571"/>
        <end position="595"/>
    </location>
</feature>
<evidence type="ECO:0000313" key="17">
    <source>
        <dbReference type="Proteomes" id="UP000622707"/>
    </source>
</evidence>
<dbReference type="SMART" id="SM00490">
    <property type="entry name" value="HELICc"/>
    <property type="match status" value="1"/>
</dbReference>
<evidence type="ECO:0000256" key="6">
    <source>
        <dbReference type="ARBA" id="ARBA00022840"/>
    </source>
</evidence>
<dbReference type="Proteomes" id="UP000622707">
    <property type="component" value="Unassembled WGS sequence"/>
</dbReference>
<dbReference type="InterPro" id="IPR014001">
    <property type="entry name" value="Helicase_ATP-bd"/>
</dbReference>
<dbReference type="SMART" id="SM00487">
    <property type="entry name" value="DEXDc"/>
    <property type="match status" value="1"/>
</dbReference>
<dbReference type="RefSeq" id="WP_201692962.1">
    <property type="nucleotide sequence ID" value="NZ_JAEQND010000017.1"/>
</dbReference>
<dbReference type="InterPro" id="IPR032284">
    <property type="entry name" value="RecQ_Zn-bd"/>
</dbReference>
<evidence type="ECO:0000259" key="14">
    <source>
        <dbReference type="PROSITE" id="PS51192"/>
    </source>
</evidence>
<evidence type="ECO:0000256" key="9">
    <source>
        <dbReference type="ARBA" id="ARBA00034617"/>
    </source>
</evidence>
<gene>
    <name evidence="16" type="ORF">JI746_24720</name>
</gene>
<keyword evidence="4" id="KW-0378">Hydrolase</keyword>
<dbReference type="InterPro" id="IPR027417">
    <property type="entry name" value="P-loop_NTPase"/>
</dbReference>
<dbReference type="InterPro" id="IPR011545">
    <property type="entry name" value="DEAD/DEAH_box_helicase_dom"/>
</dbReference>
<comment type="caution">
    <text evidence="16">The sequence shown here is derived from an EMBL/GenBank/DDBJ whole genome shotgun (WGS) entry which is preliminary data.</text>
</comment>
<dbReference type="EMBL" id="JAEQND010000017">
    <property type="protein sequence ID" value="MBL0428331.1"/>
    <property type="molecule type" value="Genomic_DNA"/>
</dbReference>
<keyword evidence="8" id="KW-0413">Isomerase</keyword>
<evidence type="ECO:0000256" key="5">
    <source>
        <dbReference type="ARBA" id="ARBA00022806"/>
    </source>
</evidence>
<name>A0ABS1JW19_9BURK</name>
<dbReference type="Pfam" id="PF00270">
    <property type="entry name" value="DEAD"/>
    <property type="match status" value="1"/>
</dbReference>
<dbReference type="PANTHER" id="PTHR13710">
    <property type="entry name" value="DNA HELICASE RECQ FAMILY MEMBER"/>
    <property type="match status" value="1"/>
</dbReference>
<dbReference type="SUPFAM" id="SSF52540">
    <property type="entry name" value="P-loop containing nucleoside triphosphate hydrolases"/>
    <property type="match status" value="1"/>
</dbReference>
<dbReference type="InterPro" id="IPR004589">
    <property type="entry name" value="DNA_helicase_ATP-dep_RecQ"/>
</dbReference>
<keyword evidence="7" id="KW-0238">DNA-binding</keyword>
<evidence type="ECO:0000256" key="11">
    <source>
        <dbReference type="ARBA" id="ARBA00044535"/>
    </source>
</evidence>
<dbReference type="NCBIfam" id="TIGR00614">
    <property type="entry name" value="recQ_fam"/>
    <property type="match status" value="1"/>
</dbReference>
<evidence type="ECO:0000256" key="8">
    <source>
        <dbReference type="ARBA" id="ARBA00023235"/>
    </source>
</evidence>
<keyword evidence="6" id="KW-0067">ATP-binding</keyword>
<comment type="catalytic activity">
    <reaction evidence="9">
        <text>Couples ATP hydrolysis with the unwinding of duplex DNA by translocating in the 3'-5' direction.</text>
        <dbReference type="EC" id="5.6.2.4"/>
    </reaction>
</comment>
<comment type="similarity">
    <text evidence="1">Belongs to the helicase family. RecQ subfamily.</text>
</comment>
<dbReference type="PROSITE" id="PS51192">
    <property type="entry name" value="HELICASE_ATP_BIND_1"/>
    <property type="match status" value="1"/>
</dbReference>
<evidence type="ECO:0000256" key="1">
    <source>
        <dbReference type="ARBA" id="ARBA00005446"/>
    </source>
</evidence>
<feature type="domain" description="Helicase ATP-binding" evidence="14">
    <location>
        <begin position="41"/>
        <end position="209"/>
    </location>
</feature>
<keyword evidence="5 16" id="KW-0347">Helicase</keyword>
<protein>
    <recommendedName>
        <fullName evidence="11">ATP-dependent DNA helicase RecQ</fullName>
        <ecNumber evidence="10">5.6.2.4</ecNumber>
    </recommendedName>
    <alternativeName>
        <fullName evidence="12">DNA 3'-5' helicase RecQ</fullName>
    </alternativeName>
</protein>
<dbReference type="EC" id="5.6.2.4" evidence="10"/>
<evidence type="ECO:0000256" key="10">
    <source>
        <dbReference type="ARBA" id="ARBA00034808"/>
    </source>
</evidence>
<evidence type="ECO:0000256" key="13">
    <source>
        <dbReference type="SAM" id="MobiDB-lite"/>
    </source>
</evidence>
<feature type="domain" description="Helicase C-terminal" evidence="15">
    <location>
        <begin position="236"/>
        <end position="398"/>
    </location>
</feature>
<dbReference type="CDD" id="cd17920">
    <property type="entry name" value="DEXHc_RecQ"/>
    <property type="match status" value="1"/>
</dbReference>
<evidence type="ECO:0000259" key="15">
    <source>
        <dbReference type="PROSITE" id="PS51194"/>
    </source>
</evidence>
<dbReference type="Gene3D" id="3.40.50.300">
    <property type="entry name" value="P-loop containing nucleotide triphosphate hydrolases"/>
    <property type="match status" value="2"/>
</dbReference>
<evidence type="ECO:0000256" key="4">
    <source>
        <dbReference type="ARBA" id="ARBA00022801"/>
    </source>
</evidence>
<evidence type="ECO:0000313" key="16">
    <source>
        <dbReference type="EMBL" id="MBL0428331.1"/>
    </source>
</evidence>
<keyword evidence="17" id="KW-1185">Reference proteome</keyword>
<dbReference type="Pfam" id="PF00271">
    <property type="entry name" value="Helicase_C"/>
    <property type="match status" value="1"/>
</dbReference>
<keyword evidence="3" id="KW-0547">Nucleotide-binding</keyword>